<dbReference type="Proteomes" id="UP001060085">
    <property type="component" value="Linkage Group LG08"/>
</dbReference>
<organism evidence="1 2">
    <name type="scientific">Catharanthus roseus</name>
    <name type="common">Madagascar periwinkle</name>
    <name type="synonym">Vinca rosea</name>
    <dbReference type="NCBI Taxonomy" id="4058"/>
    <lineage>
        <taxon>Eukaryota</taxon>
        <taxon>Viridiplantae</taxon>
        <taxon>Streptophyta</taxon>
        <taxon>Embryophyta</taxon>
        <taxon>Tracheophyta</taxon>
        <taxon>Spermatophyta</taxon>
        <taxon>Magnoliopsida</taxon>
        <taxon>eudicotyledons</taxon>
        <taxon>Gunneridae</taxon>
        <taxon>Pentapetalae</taxon>
        <taxon>asterids</taxon>
        <taxon>lamiids</taxon>
        <taxon>Gentianales</taxon>
        <taxon>Apocynaceae</taxon>
        <taxon>Rauvolfioideae</taxon>
        <taxon>Vinceae</taxon>
        <taxon>Catharanthinae</taxon>
        <taxon>Catharanthus</taxon>
    </lineage>
</organism>
<evidence type="ECO:0000313" key="2">
    <source>
        <dbReference type="Proteomes" id="UP001060085"/>
    </source>
</evidence>
<proteinExistence type="predicted"/>
<evidence type="ECO:0000313" key="1">
    <source>
        <dbReference type="EMBL" id="KAI5649369.1"/>
    </source>
</evidence>
<sequence>MELYFSEFVDYGVEEQLPWFDVALEVNQSAFVKFKDQPRKAFPLNNQNLNKKMVDFLKKSWIGSVGVETEKERNHKHMINERMRREKEKQSYIELHNLLPTGTKSDKNSIVQMARKTIEELEKYKDELERKKNELEKNYCKQQMDEARIKLRVANPSSGIDSMLEVLKCLKSADSVVKSVHSSFSKHEFSAVLQIETKRGAAEVEKAVQTSLFEVERKFRCPFPEEIQRVLES</sequence>
<comment type="caution">
    <text evidence="1">The sequence shown here is derived from an EMBL/GenBank/DDBJ whole genome shotgun (WGS) entry which is preliminary data.</text>
</comment>
<gene>
    <name evidence="1" type="ORF">M9H77_35374</name>
</gene>
<keyword evidence="2" id="KW-1185">Reference proteome</keyword>
<dbReference type="EMBL" id="CM044708">
    <property type="protein sequence ID" value="KAI5649369.1"/>
    <property type="molecule type" value="Genomic_DNA"/>
</dbReference>
<name>A0ACB9ZNU8_CATRO</name>
<accession>A0ACB9ZNU8</accession>
<protein>
    <submittedName>
        <fullName evidence="1">Uncharacterized protein</fullName>
    </submittedName>
</protein>
<reference evidence="2" key="1">
    <citation type="journal article" date="2023" name="Nat. Plants">
        <title>Single-cell RNA sequencing provides a high-resolution roadmap for understanding the multicellular compartmentation of specialized metabolism.</title>
        <authorList>
            <person name="Sun S."/>
            <person name="Shen X."/>
            <person name="Li Y."/>
            <person name="Li Y."/>
            <person name="Wang S."/>
            <person name="Li R."/>
            <person name="Zhang H."/>
            <person name="Shen G."/>
            <person name="Guo B."/>
            <person name="Wei J."/>
            <person name="Xu J."/>
            <person name="St-Pierre B."/>
            <person name="Chen S."/>
            <person name="Sun C."/>
        </authorList>
    </citation>
    <scope>NUCLEOTIDE SEQUENCE [LARGE SCALE GENOMIC DNA]</scope>
</reference>